<proteinExistence type="predicted"/>
<keyword evidence="3" id="KW-1185">Reference proteome</keyword>
<accession>A0A843WV87</accession>
<feature type="compositionally biased region" description="Basic residues" evidence="1">
    <location>
        <begin position="1"/>
        <end position="10"/>
    </location>
</feature>
<comment type="caution">
    <text evidence="2">The sequence shown here is derived from an EMBL/GenBank/DDBJ whole genome shotgun (WGS) entry which is preliminary data.</text>
</comment>
<name>A0A843WV87_COLES</name>
<feature type="non-terminal residue" evidence="2">
    <location>
        <position position="194"/>
    </location>
</feature>
<dbReference type="Proteomes" id="UP000652761">
    <property type="component" value="Unassembled WGS sequence"/>
</dbReference>
<evidence type="ECO:0000313" key="3">
    <source>
        <dbReference type="Proteomes" id="UP000652761"/>
    </source>
</evidence>
<feature type="compositionally biased region" description="Basic and acidic residues" evidence="1">
    <location>
        <begin position="11"/>
        <end position="25"/>
    </location>
</feature>
<evidence type="ECO:0000313" key="2">
    <source>
        <dbReference type="EMBL" id="MQM10368.1"/>
    </source>
</evidence>
<evidence type="ECO:0000256" key="1">
    <source>
        <dbReference type="SAM" id="MobiDB-lite"/>
    </source>
</evidence>
<dbReference type="AlphaFoldDB" id="A0A843WV87"/>
<gene>
    <name evidence="2" type="ORF">Taro_043260</name>
</gene>
<reference evidence="2" key="1">
    <citation type="submission" date="2017-07" db="EMBL/GenBank/DDBJ databases">
        <title>Taro Niue Genome Assembly and Annotation.</title>
        <authorList>
            <person name="Atibalentja N."/>
            <person name="Keating K."/>
            <person name="Fields C.J."/>
        </authorList>
    </citation>
    <scope>NUCLEOTIDE SEQUENCE</scope>
    <source>
        <strain evidence="2">Niue_2</strain>
        <tissue evidence="2">Leaf</tissue>
    </source>
</reference>
<sequence>ALASRGRRGAQAREDEHRREERDEQQAQAPKGPTVLHPPPLVDYDVFMQGLVQAMQTQAALQAQAQAPTPVPQEHGHGGPSIIKRFKMMAPPSFKGECQPLLAESWMREVEKIFRAIRCAEEDKVSLATYMLQRFAKQLVVESGVEAEELEVPLSVHTSAGETGVPVLEEDLVRSDSEREELLLVECYIVYSFF</sequence>
<dbReference type="EMBL" id="NMUH01004655">
    <property type="protein sequence ID" value="MQM10368.1"/>
    <property type="molecule type" value="Genomic_DNA"/>
</dbReference>
<protein>
    <submittedName>
        <fullName evidence="2">Uncharacterized protein</fullName>
    </submittedName>
</protein>
<organism evidence="2 3">
    <name type="scientific">Colocasia esculenta</name>
    <name type="common">Wild taro</name>
    <name type="synonym">Arum esculentum</name>
    <dbReference type="NCBI Taxonomy" id="4460"/>
    <lineage>
        <taxon>Eukaryota</taxon>
        <taxon>Viridiplantae</taxon>
        <taxon>Streptophyta</taxon>
        <taxon>Embryophyta</taxon>
        <taxon>Tracheophyta</taxon>
        <taxon>Spermatophyta</taxon>
        <taxon>Magnoliopsida</taxon>
        <taxon>Liliopsida</taxon>
        <taxon>Araceae</taxon>
        <taxon>Aroideae</taxon>
        <taxon>Colocasieae</taxon>
        <taxon>Colocasia</taxon>
    </lineage>
</organism>
<feature type="region of interest" description="Disordered" evidence="1">
    <location>
        <begin position="1"/>
        <end position="38"/>
    </location>
</feature>